<keyword evidence="3" id="KW-1185">Reference proteome</keyword>
<keyword evidence="1" id="KW-0812">Transmembrane</keyword>
<dbReference type="Proteomes" id="UP001165488">
    <property type="component" value="Unassembled WGS sequence"/>
</dbReference>
<comment type="caution">
    <text evidence="2">The sequence shown here is derived from an EMBL/GenBank/DDBJ whole genome shotgun (WGS) entry which is preliminary data.</text>
</comment>
<evidence type="ECO:0000313" key="3">
    <source>
        <dbReference type="Proteomes" id="UP001165488"/>
    </source>
</evidence>
<sequence length="548" mass="62409">MNEIKLLFRKDFFIIINNIKLILKNPLRLLPYIFVLGYFSFFYFRKTRKSSESVNPEDLEKLQEAAEGAVDINYGMAVLVGGLTFLALVFLVFQLFRATKKNVSFFSMADVNYLFTGPSSPANILVYYMIRSLLPAIGGSVFFMIYASSQLVETFDLEVWQICIMAIGLALFIFILSPIKFLVYTLHTKYNILGYFKTGVFVLGIILGLMILIPGLMAEKFWQGMFLWIASPWFDFFPLIGWSRAILMFAGHQNVWIVLGFVAVYAITFFIILKLVLVHSGYYYEDVLESTQSKEELKEKAKGKSQASESTMSLNTKKQLDIPNFGFGGEALYWRNYVHSSRQDFHPLFGLYGLGFAGLGVIFAILSKFDWFAHQVIYFYLLMLIFIYFIAGMGRNNVGDLKKPFFILIPASWSSKFWNMIKLDVMQTLIFATILIVPTVLIASLSLWLIPTFIFCMLAFYMSGFAMTLCTNVGFDEGWDRKLIKPVLIIGVLMFGILPAIGGGFFVYIVSKQFALGMLGISLGMFIVTAVMLHVAMDLVRRVEFKEL</sequence>
<feature type="transmembrane region" description="Helical" evidence="1">
    <location>
        <begin position="349"/>
        <end position="369"/>
    </location>
</feature>
<protein>
    <submittedName>
        <fullName evidence="2">ABC exporter domain-containing protein</fullName>
    </submittedName>
</protein>
<feature type="transmembrane region" description="Helical" evidence="1">
    <location>
        <begin position="159"/>
        <end position="183"/>
    </location>
</feature>
<dbReference type="RefSeq" id="WP_241275452.1">
    <property type="nucleotide sequence ID" value="NZ_JAKZGS010000011.1"/>
</dbReference>
<keyword evidence="1" id="KW-1133">Transmembrane helix</keyword>
<name>A0ABS9UR87_9BACT</name>
<feature type="transmembrane region" description="Helical" evidence="1">
    <location>
        <begin position="27"/>
        <end position="44"/>
    </location>
</feature>
<feature type="transmembrane region" description="Helical" evidence="1">
    <location>
        <begin position="515"/>
        <end position="536"/>
    </location>
</feature>
<keyword evidence="1" id="KW-0472">Membrane</keyword>
<feature type="transmembrane region" description="Helical" evidence="1">
    <location>
        <begin position="487"/>
        <end position="509"/>
    </location>
</feature>
<feature type="transmembrane region" description="Helical" evidence="1">
    <location>
        <begin position="195"/>
        <end position="213"/>
    </location>
</feature>
<dbReference type="InterPro" id="IPR031584">
    <property type="entry name" value="Put_ABC_export"/>
</dbReference>
<reference evidence="2" key="1">
    <citation type="submission" date="2022-03" db="EMBL/GenBank/DDBJ databases">
        <title>De novo assembled genomes of Belliella spp. (Cyclobacteriaceae) strains.</title>
        <authorList>
            <person name="Szabo A."/>
            <person name="Korponai K."/>
            <person name="Felfoldi T."/>
        </authorList>
    </citation>
    <scope>NUCLEOTIDE SEQUENCE</scope>
    <source>
        <strain evidence="2">DSM 107340</strain>
    </source>
</reference>
<accession>A0ABS9UR87</accession>
<evidence type="ECO:0000256" key="1">
    <source>
        <dbReference type="SAM" id="Phobius"/>
    </source>
</evidence>
<feature type="transmembrane region" description="Helical" evidence="1">
    <location>
        <begin position="74"/>
        <end position="96"/>
    </location>
</feature>
<feature type="transmembrane region" description="Helical" evidence="1">
    <location>
        <begin position="428"/>
        <end position="446"/>
    </location>
</feature>
<gene>
    <name evidence="2" type="ORF">MM236_13165</name>
</gene>
<organism evidence="2 3">
    <name type="scientific">Belliella calami</name>
    <dbReference type="NCBI Taxonomy" id="2923436"/>
    <lineage>
        <taxon>Bacteria</taxon>
        <taxon>Pseudomonadati</taxon>
        <taxon>Bacteroidota</taxon>
        <taxon>Cytophagia</taxon>
        <taxon>Cytophagales</taxon>
        <taxon>Cyclobacteriaceae</taxon>
        <taxon>Belliella</taxon>
    </lineage>
</organism>
<dbReference type="EMBL" id="JAKZGS010000011">
    <property type="protein sequence ID" value="MCH7398949.1"/>
    <property type="molecule type" value="Genomic_DNA"/>
</dbReference>
<feature type="transmembrane region" description="Helical" evidence="1">
    <location>
        <begin position="125"/>
        <end position="147"/>
    </location>
</feature>
<feature type="transmembrane region" description="Helical" evidence="1">
    <location>
        <begin position="452"/>
        <end position="475"/>
    </location>
</feature>
<evidence type="ECO:0000313" key="2">
    <source>
        <dbReference type="EMBL" id="MCH7398949.1"/>
    </source>
</evidence>
<proteinExistence type="predicted"/>
<feature type="transmembrane region" description="Helical" evidence="1">
    <location>
        <begin position="255"/>
        <end position="277"/>
    </location>
</feature>
<dbReference type="Pfam" id="PF16962">
    <property type="entry name" value="ABC_export"/>
    <property type="match status" value="1"/>
</dbReference>
<feature type="transmembrane region" description="Helical" evidence="1">
    <location>
        <begin position="376"/>
        <end position="393"/>
    </location>
</feature>